<gene>
    <name evidence="16" type="ORF">CAL65_16115</name>
</gene>
<evidence type="ECO:0000256" key="6">
    <source>
        <dbReference type="ARBA" id="ARBA00023065"/>
    </source>
</evidence>
<dbReference type="PROSITE" id="PS00430">
    <property type="entry name" value="TONB_DEPENDENT_REC_1"/>
    <property type="match status" value="1"/>
</dbReference>
<feature type="chain" id="PRO_5017657758" evidence="13">
    <location>
        <begin position="22"/>
        <end position="667"/>
    </location>
</feature>
<evidence type="ECO:0000256" key="1">
    <source>
        <dbReference type="ARBA" id="ARBA00004571"/>
    </source>
</evidence>
<dbReference type="GO" id="GO:0009279">
    <property type="term" value="C:cell outer membrane"/>
    <property type="evidence" value="ECO:0007669"/>
    <property type="project" value="UniProtKB-SubCell"/>
</dbReference>
<evidence type="ECO:0000256" key="10">
    <source>
        <dbReference type="PROSITE-ProRule" id="PRU01360"/>
    </source>
</evidence>
<dbReference type="RefSeq" id="WP_116303232.1">
    <property type="nucleotide sequence ID" value="NZ_NFZW01000018.1"/>
</dbReference>
<feature type="signal peptide" evidence="13">
    <location>
        <begin position="1"/>
        <end position="21"/>
    </location>
</feature>
<name>A0A3E0WLP1_9GAMM</name>
<dbReference type="InterPro" id="IPR036942">
    <property type="entry name" value="Beta-barrel_TonB_sf"/>
</dbReference>
<evidence type="ECO:0000256" key="11">
    <source>
        <dbReference type="PROSITE-ProRule" id="PRU10143"/>
    </source>
</evidence>
<evidence type="ECO:0000259" key="15">
    <source>
        <dbReference type="Pfam" id="PF07715"/>
    </source>
</evidence>
<feature type="domain" description="TonB-dependent receptor-like beta-barrel" evidence="14">
    <location>
        <begin position="220"/>
        <end position="639"/>
    </location>
</feature>
<keyword evidence="4 10" id="KW-0812">Transmembrane</keyword>
<keyword evidence="17" id="KW-1185">Reference proteome</keyword>
<dbReference type="Pfam" id="PF00593">
    <property type="entry name" value="TonB_dep_Rec_b-barrel"/>
    <property type="match status" value="1"/>
</dbReference>
<comment type="caution">
    <text evidence="16">The sequence shown here is derived from an EMBL/GenBank/DDBJ whole genome shotgun (WGS) entry which is preliminary data.</text>
</comment>
<keyword evidence="6" id="KW-0406">Ion transport</keyword>
<dbReference type="CDD" id="cd01347">
    <property type="entry name" value="ligand_gated_channel"/>
    <property type="match status" value="1"/>
</dbReference>
<dbReference type="GO" id="GO:0015344">
    <property type="term" value="F:siderophore uptake transmembrane transporter activity"/>
    <property type="evidence" value="ECO:0007669"/>
    <property type="project" value="TreeGrafter"/>
</dbReference>
<dbReference type="Proteomes" id="UP000256763">
    <property type="component" value="Unassembled WGS sequence"/>
</dbReference>
<feature type="domain" description="TonB-dependent receptor plug" evidence="15">
    <location>
        <begin position="44"/>
        <end position="152"/>
    </location>
</feature>
<dbReference type="PROSITE" id="PS52016">
    <property type="entry name" value="TONB_DEPENDENT_REC_3"/>
    <property type="match status" value="1"/>
</dbReference>
<comment type="subcellular location">
    <subcellularLocation>
        <location evidence="1 10">Cell outer membrane</location>
        <topology evidence="1 10">Multi-pass membrane protein</topology>
    </subcellularLocation>
</comment>
<dbReference type="OrthoDB" id="9815954at2"/>
<evidence type="ECO:0000256" key="2">
    <source>
        <dbReference type="ARBA" id="ARBA00022448"/>
    </source>
</evidence>
<protein>
    <submittedName>
        <fullName evidence="16">Outer membrane receptor protein</fullName>
    </submittedName>
</protein>
<dbReference type="SUPFAM" id="SSF56935">
    <property type="entry name" value="Porins"/>
    <property type="match status" value="1"/>
</dbReference>
<dbReference type="PANTHER" id="PTHR30069:SF53">
    <property type="entry name" value="COLICIN I RECEPTOR-RELATED"/>
    <property type="match status" value="1"/>
</dbReference>
<accession>A0A3E0WLP1</accession>
<dbReference type="InterPro" id="IPR000531">
    <property type="entry name" value="Beta-barrel_TonB"/>
</dbReference>
<dbReference type="InterPro" id="IPR037066">
    <property type="entry name" value="Plug_dom_sf"/>
</dbReference>
<evidence type="ECO:0000256" key="12">
    <source>
        <dbReference type="RuleBase" id="RU003357"/>
    </source>
</evidence>
<dbReference type="AlphaFoldDB" id="A0A3E0WLP1"/>
<dbReference type="Pfam" id="PF07715">
    <property type="entry name" value="Plug"/>
    <property type="match status" value="1"/>
</dbReference>
<dbReference type="InterPro" id="IPR010916">
    <property type="entry name" value="TonB_box_CS"/>
</dbReference>
<evidence type="ECO:0000256" key="9">
    <source>
        <dbReference type="ARBA" id="ARBA00023237"/>
    </source>
</evidence>
<dbReference type="EMBL" id="NFZW01000018">
    <property type="protein sequence ID" value="RFA33880.1"/>
    <property type="molecule type" value="Genomic_DNA"/>
</dbReference>
<evidence type="ECO:0000256" key="13">
    <source>
        <dbReference type="SAM" id="SignalP"/>
    </source>
</evidence>
<keyword evidence="16" id="KW-0675">Receptor</keyword>
<keyword evidence="9 10" id="KW-0998">Cell outer membrane</keyword>
<keyword evidence="5 13" id="KW-0732">Signal</keyword>
<evidence type="ECO:0000256" key="4">
    <source>
        <dbReference type="ARBA" id="ARBA00022692"/>
    </source>
</evidence>
<keyword evidence="3 10" id="KW-1134">Transmembrane beta strand</keyword>
<evidence type="ECO:0000259" key="14">
    <source>
        <dbReference type="Pfam" id="PF00593"/>
    </source>
</evidence>
<reference evidence="17" key="1">
    <citation type="submission" date="2017-05" db="EMBL/GenBank/DDBJ databases">
        <authorList>
            <person name="Sharma S."/>
            <person name="Sidhu C."/>
            <person name="Pinnaka A.K."/>
        </authorList>
    </citation>
    <scope>NUCLEOTIDE SEQUENCE [LARGE SCALE GENOMIC DNA]</scope>
    <source>
        <strain evidence="17">AK93</strain>
    </source>
</reference>
<evidence type="ECO:0000256" key="3">
    <source>
        <dbReference type="ARBA" id="ARBA00022452"/>
    </source>
</evidence>
<dbReference type="InterPro" id="IPR039426">
    <property type="entry name" value="TonB-dep_rcpt-like"/>
</dbReference>
<evidence type="ECO:0000256" key="5">
    <source>
        <dbReference type="ARBA" id="ARBA00022729"/>
    </source>
</evidence>
<evidence type="ECO:0000256" key="8">
    <source>
        <dbReference type="ARBA" id="ARBA00023136"/>
    </source>
</evidence>
<sequence>MTGKHCFPLLLLGLCSFSLSAQTPDSPQALDTVVVTASSAAQTLRDAPASISVITREDIEARPVQELAELLGTVEGITLSRSGNSVPGVQIRGFDQSYTLMLIDGKRVDSTNVMFRGNDYDTGWLPIAEIERIEVVRGPMSSLYGSDAIGGVINIITRRVGDRWRGSVKLDAVRQERSAAGDTRAASVSLSGPLIPNVLGLRLGAGYDQRKADGAVNEATEDNGTALPGFPRIENRHLSARLSWTPTESHEVDLDHSRSERDHRGFELTREATSLRHAGDFDFGHTDITLSYDSTRNLTGAVGGGENPNRATDIAATGKATLPLNLFDQLLTVGGELRREELRDPTNLAGMPGVPGHSDNPEARVNHYAIFIEDEVWLHDRLMLTLGTRLDHHEHYGSHNSPRIYAVYHLTPSMSLKGGWARAFRAPTLLQNSPNWGSVSCGSPTVGCYIIGNRDLDPETSTSKELGLQFDFGRWGGGLTVFDNTLKDMIDISSRTANPDLAPEFPNFVGFLPDGRPIFAYQNIASVETQGLESSLRWTLSPAWQLRANYTYTDAKNTSGDSDLPLTYRPRHTANANVDWRPTARWSAHATARYSGNQYISVPQNGQNRVQKSGYSVFDLSTAYRFAQHFTVRAGVLNLMDEGDNRELVSDFNEEGRRYFVSLTAEM</sequence>
<organism evidence="16 17">
    <name type="scientific">Alkalilimnicola ehrlichii</name>
    <dbReference type="NCBI Taxonomy" id="351052"/>
    <lineage>
        <taxon>Bacteria</taxon>
        <taxon>Pseudomonadati</taxon>
        <taxon>Pseudomonadota</taxon>
        <taxon>Gammaproteobacteria</taxon>
        <taxon>Chromatiales</taxon>
        <taxon>Ectothiorhodospiraceae</taxon>
        <taxon>Alkalilimnicola</taxon>
    </lineage>
</organism>
<dbReference type="PANTHER" id="PTHR30069">
    <property type="entry name" value="TONB-DEPENDENT OUTER MEMBRANE RECEPTOR"/>
    <property type="match status" value="1"/>
</dbReference>
<keyword evidence="7 11" id="KW-0798">TonB box</keyword>
<proteinExistence type="inferred from homology"/>
<evidence type="ECO:0000256" key="7">
    <source>
        <dbReference type="ARBA" id="ARBA00023077"/>
    </source>
</evidence>
<dbReference type="InterPro" id="IPR012910">
    <property type="entry name" value="Plug_dom"/>
</dbReference>
<evidence type="ECO:0000313" key="17">
    <source>
        <dbReference type="Proteomes" id="UP000256763"/>
    </source>
</evidence>
<dbReference type="GO" id="GO:0044718">
    <property type="term" value="P:siderophore transmembrane transport"/>
    <property type="evidence" value="ECO:0007669"/>
    <property type="project" value="TreeGrafter"/>
</dbReference>
<keyword evidence="8 10" id="KW-0472">Membrane</keyword>
<comment type="similarity">
    <text evidence="10 12">Belongs to the TonB-dependent receptor family.</text>
</comment>
<dbReference type="Gene3D" id="2.170.130.10">
    <property type="entry name" value="TonB-dependent receptor, plug domain"/>
    <property type="match status" value="1"/>
</dbReference>
<keyword evidence="2 10" id="KW-0813">Transport</keyword>
<feature type="short sequence motif" description="TonB box" evidence="11">
    <location>
        <begin position="32"/>
        <end position="38"/>
    </location>
</feature>
<dbReference type="Gene3D" id="2.40.170.20">
    <property type="entry name" value="TonB-dependent receptor, beta-barrel domain"/>
    <property type="match status" value="1"/>
</dbReference>
<evidence type="ECO:0000313" key="16">
    <source>
        <dbReference type="EMBL" id="RFA33880.1"/>
    </source>
</evidence>